<evidence type="ECO:0000313" key="3">
    <source>
        <dbReference type="Proteomes" id="UP000831796"/>
    </source>
</evidence>
<sequence>MSFVAGVARLGYWRFMLATVAGVAPLIALLAWLGENSDRLKSGLLWVSGISILLFGAYVWWDKRRGKKRPESALAQKN</sequence>
<dbReference type="EMBL" id="CP095046">
    <property type="protein sequence ID" value="UOQ71298.1"/>
    <property type="molecule type" value="Genomic_DNA"/>
</dbReference>
<keyword evidence="1" id="KW-0472">Membrane</keyword>
<evidence type="ECO:0000313" key="2">
    <source>
        <dbReference type="EMBL" id="UOQ71298.1"/>
    </source>
</evidence>
<name>A0A8T9Q5R3_9BACT</name>
<reference evidence="2" key="1">
    <citation type="submission" date="2022-04" db="EMBL/GenBank/DDBJ databases">
        <title>Hymenobacter sp. isolated from the air.</title>
        <authorList>
            <person name="Won M."/>
            <person name="Lee C.-M."/>
            <person name="Woen H.-Y."/>
            <person name="Kwon S.-W."/>
        </authorList>
    </citation>
    <scope>NUCLEOTIDE SEQUENCE</scope>
    <source>
        <strain evidence="2">5116S-3</strain>
    </source>
</reference>
<gene>
    <name evidence="2" type="ORF">MUN79_22070</name>
</gene>
<dbReference type="AlphaFoldDB" id="A0A8T9Q5R3"/>
<feature type="transmembrane region" description="Helical" evidence="1">
    <location>
        <begin position="44"/>
        <end position="61"/>
    </location>
</feature>
<proteinExistence type="predicted"/>
<accession>A0A8T9Q5R3</accession>
<organism evidence="2 3">
    <name type="scientific">Hymenobacter cellulosilyticus</name>
    <dbReference type="NCBI Taxonomy" id="2932248"/>
    <lineage>
        <taxon>Bacteria</taxon>
        <taxon>Pseudomonadati</taxon>
        <taxon>Bacteroidota</taxon>
        <taxon>Cytophagia</taxon>
        <taxon>Cytophagales</taxon>
        <taxon>Hymenobacteraceae</taxon>
        <taxon>Hymenobacter</taxon>
    </lineage>
</organism>
<keyword evidence="1" id="KW-1133">Transmembrane helix</keyword>
<feature type="transmembrane region" description="Helical" evidence="1">
    <location>
        <begin position="12"/>
        <end position="32"/>
    </location>
</feature>
<keyword evidence="3" id="KW-1185">Reference proteome</keyword>
<keyword evidence="1" id="KW-0812">Transmembrane</keyword>
<evidence type="ECO:0000256" key="1">
    <source>
        <dbReference type="SAM" id="Phobius"/>
    </source>
</evidence>
<dbReference type="KEGG" id="hcu:MUN79_22070"/>
<dbReference type="Proteomes" id="UP000831796">
    <property type="component" value="Chromosome"/>
</dbReference>
<dbReference type="RefSeq" id="WP_244674706.1">
    <property type="nucleotide sequence ID" value="NZ_CP095046.1"/>
</dbReference>
<protein>
    <submittedName>
        <fullName evidence="2">Uncharacterized protein</fullName>
    </submittedName>
</protein>